<gene>
    <name evidence="3" type="ordered locus">Francci3_1106</name>
</gene>
<keyword evidence="4" id="KW-1185">Reference proteome</keyword>
<feature type="domain" description="Transposase DDE" evidence="2">
    <location>
        <begin position="105"/>
        <end position="148"/>
    </location>
</feature>
<feature type="compositionally biased region" description="Basic residues" evidence="1">
    <location>
        <begin position="8"/>
        <end position="18"/>
    </location>
</feature>
<dbReference type="EMBL" id="CP000249">
    <property type="protein sequence ID" value="ABD10486.1"/>
    <property type="molecule type" value="Genomic_DNA"/>
</dbReference>
<proteinExistence type="predicted"/>
<evidence type="ECO:0000313" key="4">
    <source>
        <dbReference type="Proteomes" id="UP000001937"/>
    </source>
</evidence>
<sequence>MKVECGRARLRPPARRRDRPVPRHPLGTGPAAGTRAWPALATRPDDAWRCTCPNAACVLSPTRQPGDPLFDHRRCRHLFTDAGFSGTLVGWAKDVLATTVEVVKKKPGQKTFEALPRRWVVERTFAWTTAHRRLARDYERRTAHSESFFRWALIRTMARRIVRGTPVPRWRPGSTPDPQ</sequence>
<feature type="region of interest" description="Disordered" evidence="1">
    <location>
        <begin position="1"/>
        <end position="37"/>
    </location>
</feature>
<dbReference type="PANTHER" id="PTHR30007">
    <property type="entry name" value="PHP DOMAIN PROTEIN"/>
    <property type="match status" value="1"/>
</dbReference>
<dbReference type="STRING" id="106370.Francci3_1106"/>
<dbReference type="OrthoDB" id="3542657at2"/>
<dbReference type="Proteomes" id="UP000001937">
    <property type="component" value="Chromosome"/>
</dbReference>
<name>Q2JE06_FRACC</name>
<evidence type="ECO:0000256" key="1">
    <source>
        <dbReference type="SAM" id="MobiDB-lite"/>
    </source>
</evidence>
<dbReference type="KEGG" id="fra:Francci3_1106"/>
<protein>
    <submittedName>
        <fullName evidence="3">Transposase, IS4 family</fullName>
    </submittedName>
</protein>
<dbReference type="eggNOG" id="COG3293">
    <property type="taxonomic scope" value="Bacteria"/>
</dbReference>
<dbReference type="InterPro" id="IPR025668">
    <property type="entry name" value="Tnp_DDE_dom"/>
</dbReference>
<dbReference type="PhylomeDB" id="Q2JE06"/>
<dbReference type="HOGENOM" id="CLU_055261_0_2_11"/>
<reference evidence="3 4" key="1">
    <citation type="journal article" date="2007" name="Genome Res.">
        <title>Genome characteristics of facultatively symbiotic Frankia sp. strains reflect host range and host plant biogeography.</title>
        <authorList>
            <person name="Normand P."/>
            <person name="Lapierre P."/>
            <person name="Tisa L.S."/>
            <person name="Gogarten J.P."/>
            <person name="Alloisio N."/>
            <person name="Bagnarol E."/>
            <person name="Bassi C.A."/>
            <person name="Berry A.M."/>
            <person name="Bickhart D.M."/>
            <person name="Choisne N."/>
            <person name="Couloux A."/>
            <person name="Cournoyer B."/>
            <person name="Cruveiller S."/>
            <person name="Daubin V."/>
            <person name="Demange N."/>
            <person name="Francino M.P."/>
            <person name="Goltsman E."/>
            <person name="Huang Y."/>
            <person name="Kopp O.R."/>
            <person name="Labarre L."/>
            <person name="Lapidus A."/>
            <person name="Lavire C."/>
            <person name="Marechal J."/>
            <person name="Martinez M."/>
            <person name="Mastronunzio J.E."/>
            <person name="Mullin B.C."/>
            <person name="Niemann J."/>
            <person name="Pujic P."/>
            <person name="Rawnsley T."/>
            <person name="Rouy Z."/>
            <person name="Schenowitz C."/>
            <person name="Sellstedt A."/>
            <person name="Tavares F."/>
            <person name="Tomkins J.P."/>
            <person name="Vallenet D."/>
            <person name="Valverde C."/>
            <person name="Wall L.G."/>
            <person name="Wang Y."/>
            <person name="Medigue C."/>
            <person name="Benson D.R."/>
        </authorList>
    </citation>
    <scope>NUCLEOTIDE SEQUENCE [LARGE SCALE GENOMIC DNA]</scope>
    <source>
        <strain evidence="4">DSM 45818 / CECT 9043 / CcI3</strain>
    </source>
</reference>
<dbReference type="Pfam" id="PF13586">
    <property type="entry name" value="DDE_Tnp_1_2"/>
    <property type="match status" value="1"/>
</dbReference>
<dbReference type="PANTHER" id="PTHR30007:SF0">
    <property type="entry name" value="TRANSPOSASE"/>
    <property type="match status" value="1"/>
</dbReference>
<evidence type="ECO:0000259" key="2">
    <source>
        <dbReference type="Pfam" id="PF13586"/>
    </source>
</evidence>
<evidence type="ECO:0000313" key="3">
    <source>
        <dbReference type="EMBL" id="ABD10486.1"/>
    </source>
</evidence>
<organism evidence="3 4">
    <name type="scientific">Frankia casuarinae (strain DSM 45818 / CECT 9043 / HFP020203 / CcI3)</name>
    <dbReference type="NCBI Taxonomy" id="106370"/>
    <lineage>
        <taxon>Bacteria</taxon>
        <taxon>Bacillati</taxon>
        <taxon>Actinomycetota</taxon>
        <taxon>Actinomycetes</taxon>
        <taxon>Frankiales</taxon>
        <taxon>Frankiaceae</taxon>
        <taxon>Frankia</taxon>
    </lineage>
</organism>
<dbReference type="AlphaFoldDB" id="Q2JE06"/>
<accession>Q2JE06</accession>